<evidence type="ECO:0000256" key="5">
    <source>
        <dbReference type="ARBA" id="ARBA00022598"/>
    </source>
</evidence>
<keyword evidence="15" id="KW-1185">Reference proteome</keyword>
<protein>
    <recommendedName>
        <fullName evidence="3">phenylalanine--tRNA ligase</fullName>
        <ecNumber evidence="3">6.1.1.20</ecNumber>
    </recommendedName>
    <alternativeName>
        <fullName evidence="12">Phenylalanyl-tRNA synthetase alpha subunit</fullName>
    </alternativeName>
</protein>
<dbReference type="Gene3D" id="3.30.930.10">
    <property type="entry name" value="Bira Bifunctional Protein, Domain 2"/>
    <property type="match status" value="1"/>
</dbReference>
<reference evidence="14 15" key="1">
    <citation type="journal article" date="2014" name="PLoS Genet.">
        <title>Analysis of the Phlebiopsis gigantea genome, transcriptome and secretome provides insight into its pioneer colonization strategies of wood.</title>
        <authorList>
            <person name="Hori C."/>
            <person name="Ishida T."/>
            <person name="Igarashi K."/>
            <person name="Samejima M."/>
            <person name="Suzuki H."/>
            <person name="Master E."/>
            <person name="Ferreira P."/>
            <person name="Ruiz-Duenas F.J."/>
            <person name="Held B."/>
            <person name="Canessa P."/>
            <person name="Larrondo L.F."/>
            <person name="Schmoll M."/>
            <person name="Druzhinina I.S."/>
            <person name="Kubicek C.P."/>
            <person name="Gaskell J.A."/>
            <person name="Kersten P."/>
            <person name="St John F."/>
            <person name="Glasner J."/>
            <person name="Sabat G."/>
            <person name="Splinter BonDurant S."/>
            <person name="Syed K."/>
            <person name="Yadav J."/>
            <person name="Mgbeahuruike A.C."/>
            <person name="Kovalchuk A."/>
            <person name="Asiegbu F.O."/>
            <person name="Lackner G."/>
            <person name="Hoffmeister D."/>
            <person name="Rencoret J."/>
            <person name="Gutierrez A."/>
            <person name="Sun H."/>
            <person name="Lindquist E."/>
            <person name="Barry K."/>
            <person name="Riley R."/>
            <person name="Grigoriev I.V."/>
            <person name="Henrissat B."/>
            <person name="Kues U."/>
            <person name="Berka R.M."/>
            <person name="Martinez A.T."/>
            <person name="Covert S.F."/>
            <person name="Blanchette R.A."/>
            <person name="Cullen D."/>
        </authorList>
    </citation>
    <scope>NUCLEOTIDE SEQUENCE [LARGE SCALE GENOMIC DNA]</scope>
    <source>
        <strain evidence="14 15">11061_1 CR5-6</strain>
    </source>
</reference>
<evidence type="ECO:0000256" key="8">
    <source>
        <dbReference type="ARBA" id="ARBA00022840"/>
    </source>
</evidence>
<dbReference type="PANTHER" id="PTHR11538:SF40">
    <property type="entry name" value="PHENYLALANINE--TRNA LIGASE ALPHA SUBUNIT"/>
    <property type="match status" value="1"/>
</dbReference>
<name>A0A0C3S809_PHLG1</name>
<dbReference type="Gene3D" id="1.10.10.2320">
    <property type="match status" value="1"/>
</dbReference>
<comment type="similarity">
    <text evidence="2">Belongs to the class-II aminoacyl-tRNA synthetase family. Phe-tRNA synthetase alpha subunit type 2 subfamily.</text>
</comment>
<keyword evidence="4" id="KW-0963">Cytoplasm</keyword>
<keyword evidence="10" id="KW-0648">Protein biosynthesis</keyword>
<dbReference type="GO" id="GO:0009328">
    <property type="term" value="C:phenylalanine-tRNA ligase complex"/>
    <property type="evidence" value="ECO:0007669"/>
    <property type="project" value="TreeGrafter"/>
</dbReference>
<evidence type="ECO:0000256" key="4">
    <source>
        <dbReference type="ARBA" id="ARBA00022490"/>
    </source>
</evidence>
<dbReference type="PROSITE" id="PS50862">
    <property type="entry name" value="AA_TRNA_LIGASE_II"/>
    <property type="match status" value="1"/>
</dbReference>
<dbReference type="FunFam" id="1.10.10.2330:FF:000002">
    <property type="entry name" value="Phenylalanyl-tRNA synthetase alpha chain"/>
    <property type="match status" value="1"/>
</dbReference>
<evidence type="ECO:0000256" key="12">
    <source>
        <dbReference type="ARBA" id="ARBA00030612"/>
    </source>
</evidence>
<dbReference type="NCBIfam" id="NF003210">
    <property type="entry name" value="PRK04172.1"/>
    <property type="match status" value="1"/>
</dbReference>
<dbReference type="PANTHER" id="PTHR11538">
    <property type="entry name" value="PHENYLALANYL-TRNA SYNTHETASE"/>
    <property type="match status" value="1"/>
</dbReference>
<evidence type="ECO:0000313" key="14">
    <source>
        <dbReference type="EMBL" id="KIP12736.1"/>
    </source>
</evidence>
<evidence type="ECO:0000256" key="1">
    <source>
        <dbReference type="ARBA" id="ARBA00004496"/>
    </source>
</evidence>
<dbReference type="InterPro" id="IPR006195">
    <property type="entry name" value="aa-tRNA-synth_II"/>
</dbReference>
<evidence type="ECO:0000256" key="7">
    <source>
        <dbReference type="ARBA" id="ARBA00022741"/>
    </source>
</evidence>
<keyword evidence="11" id="KW-0030">Aminoacyl-tRNA synthetase</keyword>
<dbReference type="GO" id="GO:0006432">
    <property type="term" value="P:phenylalanyl-tRNA aminoacylation"/>
    <property type="evidence" value="ECO:0007669"/>
    <property type="project" value="TreeGrafter"/>
</dbReference>
<evidence type="ECO:0000259" key="13">
    <source>
        <dbReference type="PROSITE" id="PS50862"/>
    </source>
</evidence>
<dbReference type="Gene3D" id="3.30.1370.240">
    <property type="match status" value="1"/>
</dbReference>
<dbReference type="EC" id="6.1.1.20" evidence="3"/>
<organism evidence="14 15">
    <name type="scientific">Phlebiopsis gigantea (strain 11061_1 CR5-6)</name>
    <name type="common">White-rot fungus</name>
    <name type="synonym">Peniophora gigantea</name>
    <dbReference type="NCBI Taxonomy" id="745531"/>
    <lineage>
        <taxon>Eukaryota</taxon>
        <taxon>Fungi</taxon>
        <taxon>Dikarya</taxon>
        <taxon>Basidiomycota</taxon>
        <taxon>Agaricomycotina</taxon>
        <taxon>Agaricomycetes</taxon>
        <taxon>Polyporales</taxon>
        <taxon>Phanerochaetaceae</taxon>
        <taxon>Phlebiopsis</taxon>
    </lineage>
</organism>
<keyword evidence="9" id="KW-0460">Magnesium</keyword>
<dbReference type="Pfam" id="PF18553">
    <property type="entry name" value="PheRS_DBD3"/>
    <property type="match status" value="1"/>
</dbReference>
<dbReference type="FunFam" id="1.10.10.2320:FF:000001">
    <property type="entry name" value="phenylalanine--tRNA ligase alpha subunit"/>
    <property type="match status" value="1"/>
</dbReference>
<feature type="domain" description="Aminoacyl-transfer RNA synthetases class-II family profile" evidence="13">
    <location>
        <begin position="383"/>
        <end position="527"/>
    </location>
</feature>
<accession>A0A0C3S809</accession>
<sequence length="531" mass="58780">MTEAIQQLILDTLDKDGSIKDTRTLVLPGHSEAAATHDAQIIILGALNSLSSREMITYETHETMSHVLTEEGASIALSGSHEARVWAAVPTKGQGSPLTPKELEQALGSEIAKVGQGRAFKNKWIVKEGGGLVKLAASIDDTTQKDMREVDSTGTLKAGEKALADLRKRKLIAQKKGQWFNVYKGPHFSTSTAKPETDLTVDMLTSGAWKTSTFKKYNFEAEGIPTNGGVLHPLLKVREEIRNIFLEMGFAEMPTSSFVESAFWCFDSLFVPQQHPAREVQDTFYLSDPSKSLTPPADYYAKVAKVHEHGGYGSNGYRAPWSDEESHRLLLRTHTTASSSAMLWKLAARCRGEEEDVDVHALSAHSGTTRKAKGSGGGDGFRPAKLFSIDRVFRNETMDATHLAEFHQVEGVVADRDLTLADLIGFMRVFFTKMGIENIRFKPAYNPYTEPSLEIFAFHPQLNKWVEVGNSGMFRPEMLEPMGFPKDVHVHGWGIGLERPTMIRYGISNIRTLVGHKVSVESVEKSPAVRF</sequence>
<evidence type="ECO:0000256" key="2">
    <source>
        <dbReference type="ARBA" id="ARBA00006703"/>
    </source>
</evidence>
<evidence type="ECO:0000256" key="9">
    <source>
        <dbReference type="ARBA" id="ARBA00022842"/>
    </source>
</evidence>
<keyword evidence="7" id="KW-0547">Nucleotide-binding</keyword>
<dbReference type="GO" id="GO:0046872">
    <property type="term" value="F:metal ion binding"/>
    <property type="evidence" value="ECO:0007669"/>
    <property type="project" value="UniProtKB-KW"/>
</dbReference>
<evidence type="ECO:0000256" key="11">
    <source>
        <dbReference type="ARBA" id="ARBA00023146"/>
    </source>
</evidence>
<dbReference type="Gene3D" id="1.10.10.2330">
    <property type="match status" value="1"/>
</dbReference>
<dbReference type="EMBL" id="KN840438">
    <property type="protein sequence ID" value="KIP12736.1"/>
    <property type="molecule type" value="Genomic_DNA"/>
</dbReference>
<keyword evidence="5" id="KW-0436">Ligase</keyword>
<dbReference type="AlphaFoldDB" id="A0A0C3S809"/>
<dbReference type="HOGENOM" id="CLU_025086_2_0_1"/>
<dbReference type="CDD" id="cd00496">
    <property type="entry name" value="PheRS_alpha_core"/>
    <property type="match status" value="1"/>
</dbReference>
<dbReference type="SUPFAM" id="SSF55681">
    <property type="entry name" value="Class II aaRS and biotin synthetases"/>
    <property type="match status" value="1"/>
</dbReference>
<keyword evidence="8" id="KW-0067">ATP-binding</keyword>
<evidence type="ECO:0000313" key="15">
    <source>
        <dbReference type="Proteomes" id="UP000053257"/>
    </source>
</evidence>
<dbReference type="Proteomes" id="UP000053257">
    <property type="component" value="Unassembled WGS sequence"/>
</dbReference>
<dbReference type="GO" id="GO:0000049">
    <property type="term" value="F:tRNA binding"/>
    <property type="evidence" value="ECO:0007669"/>
    <property type="project" value="InterPro"/>
</dbReference>
<comment type="subcellular location">
    <subcellularLocation>
        <location evidence="1">Cytoplasm</location>
    </subcellularLocation>
</comment>
<gene>
    <name evidence="14" type="ORF">PHLGIDRAFT_81207</name>
</gene>
<dbReference type="InterPro" id="IPR045864">
    <property type="entry name" value="aa-tRNA-synth_II/BPL/LPL"/>
</dbReference>
<dbReference type="InterPro" id="IPR040725">
    <property type="entry name" value="PheRS_DBD3"/>
</dbReference>
<dbReference type="InterPro" id="IPR002319">
    <property type="entry name" value="Phenylalanyl-tRNA_Synthase"/>
</dbReference>
<proteinExistence type="inferred from homology"/>
<keyword evidence="6" id="KW-0479">Metal-binding</keyword>
<evidence type="ECO:0000256" key="3">
    <source>
        <dbReference type="ARBA" id="ARBA00012814"/>
    </source>
</evidence>
<dbReference type="Pfam" id="PF01409">
    <property type="entry name" value="tRNA-synt_2d"/>
    <property type="match status" value="2"/>
</dbReference>
<dbReference type="GO" id="GO:0005524">
    <property type="term" value="F:ATP binding"/>
    <property type="evidence" value="ECO:0007669"/>
    <property type="project" value="UniProtKB-KW"/>
</dbReference>
<evidence type="ECO:0000256" key="6">
    <source>
        <dbReference type="ARBA" id="ARBA00022723"/>
    </source>
</evidence>
<dbReference type="STRING" id="745531.A0A0C3S809"/>
<dbReference type="GO" id="GO:0005829">
    <property type="term" value="C:cytosol"/>
    <property type="evidence" value="ECO:0007669"/>
    <property type="project" value="TreeGrafter"/>
</dbReference>
<evidence type="ECO:0000256" key="10">
    <source>
        <dbReference type="ARBA" id="ARBA00022917"/>
    </source>
</evidence>
<dbReference type="OrthoDB" id="238316at2759"/>
<dbReference type="GO" id="GO:0004826">
    <property type="term" value="F:phenylalanine-tRNA ligase activity"/>
    <property type="evidence" value="ECO:0007669"/>
    <property type="project" value="UniProtKB-EC"/>
</dbReference>